<reference evidence="1" key="2">
    <citation type="submission" date="2025-08" db="UniProtKB">
        <authorList>
            <consortium name="Ensembl"/>
        </authorList>
    </citation>
    <scope>IDENTIFICATION</scope>
</reference>
<dbReference type="PANTHER" id="PTHR34034">
    <property type="entry name" value="PROTEIN FAM180A-RELATED"/>
    <property type="match status" value="1"/>
</dbReference>
<accession>A0A3P8UXP5</accession>
<dbReference type="Proteomes" id="UP000265120">
    <property type="component" value="Chromosome 6"/>
</dbReference>
<protein>
    <recommendedName>
        <fullName evidence="3">Family with sequence similarity 180 member A</fullName>
    </recommendedName>
</protein>
<dbReference type="OMA" id="MLPWKML"/>
<keyword evidence="2" id="KW-1185">Reference proteome</keyword>
<reference evidence="1 2" key="1">
    <citation type="journal article" date="2014" name="Nat. Genet.">
        <title>Whole-genome sequence of a flatfish provides insights into ZW sex chromosome evolution and adaptation to a benthic lifestyle.</title>
        <authorList>
            <person name="Chen S."/>
            <person name="Zhang G."/>
            <person name="Shao C."/>
            <person name="Huang Q."/>
            <person name="Liu G."/>
            <person name="Zhang P."/>
            <person name="Song W."/>
            <person name="An N."/>
            <person name="Chalopin D."/>
            <person name="Volff J.N."/>
            <person name="Hong Y."/>
            <person name="Li Q."/>
            <person name="Sha Z."/>
            <person name="Zhou H."/>
            <person name="Xie M."/>
            <person name="Yu Q."/>
            <person name="Liu Y."/>
            <person name="Xiang H."/>
            <person name="Wang N."/>
            <person name="Wu K."/>
            <person name="Yang C."/>
            <person name="Zhou Q."/>
            <person name="Liao X."/>
            <person name="Yang L."/>
            <person name="Hu Q."/>
            <person name="Zhang J."/>
            <person name="Meng L."/>
            <person name="Jin L."/>
            <person name="Tian Y."/>
            <person name="Lian J."/>
            <person name="Yang J."/>
            <person name="Miao G."/>
            <person name="Liu S."/>
            <person name="Liang Z."/>
            <person name="Yan F."/>
            <person name="Li Y."/>
            <person name="Sun B."/>
            <person name="Zhang H."/>
            <person name="Zhang J."/>
            <person name="Zhu Y."/>
            <person name="Du M."/>
            <person name="Zhao Y."/>
            <person name="Schartl M."/>
            <person name="Tang Q."/>
            <person name="Wang J."/>
        </authorList>
    </citation>
    <scope>NUCLEOTIDE SEQUENCE</scope>
</reference>
<dbReference type="Ensembl" id="ENSCSET00000005601.1">
    <property type="protein sequence ID" value="ENSCSEP00000005541.1"/>
    <property type="gene ID" value="ENSCSEG00000003588.1"/>
</dbReference>
<organism evidence="1 2">
    <name type="scientific">Cynoglossus semilaevis</name>
    <name type="common">Tongue sole</name>
    <dbReference type="NCBI Taxonomy" id="244447"/>
    <lineage>
        <taxon>Eukaryota</taxon>
        <taxon>Metazoa</taxon>
        <taxon>Chordata</taxon>
        <taxon>Craniata</taxon>
        <taxon>Vertebrata</taxon>
        <taxon>Euteleostomi</taxon>
        <taxon>Actinopterygii</taxon>
        <taxon>Neopterygii</taxon>
        <taxon>Teleostei</taxon>
        <taxon>Neoteleostei</taxon>
        <taxon>Acanthomorphata</taxon>
        <taxon>Carangaria</taxon>
        <taxon>Pleuronectiformes</taxon>
        <taxon>Pleuronectoidei</taxon>
        <taxon>Cynoglossidae</taxon>
        <taxon>Cynoglossinae</taxon>
        <taxon>Cynoglossus</taxon>
    </lineage>
</organism>
<dbReference type="InterPro" id="IPR029170">
    <property type="entry name" value="FAM180"/>
</dbReference>
<sequence>MCVHAAGRWATQRQPGVLRLTDKSQNTRANSCPATMFIWRTAIISLFYCYIKMSITCCQTKGLFTVVRRSKRGGAAAANTTFYNSFSDVHLLFEILLTGITFEPGGEVSVHDAELASLRKTQNLKVICEEIVPRKPSDVLMFVSHLSNKTKQLSQDDFERTLLTLVYLAQQMVSSMTNYQQDMWAESFVSLYEIIKQDLMR</sequence>
<evidence type="ECO:0000313" key="1">
    <source>
        <dbReference type="Ensembl" id="ENSCSEP00000005541.1"/>
    </source>
</evidence>
<dbReference type="AlphaFoldDB" id="A0A3P8UXP5"/>
<dbReference type="Pfam" id="PF15173">
    <property type="entry name" value="FAM180"/>
    <property type="match status" value="1"/>
</dbReference>
<dbReference type="GeneTree" id="ENSGT00940000154479"/>
<evidence type="ECO:0008006" key="3">
    <source>
        <dbReference type="Google" id="ProtNLM"/>
    </source>
</evidence>
<dbReference type="PANTHER" id="PTHR34034:SF2">
    <property type="entry name" value="PROTEIN FAM180A"/>
    <property type="match status" value="1"/>
</dbReference>
<evidence type="ECO:0000313" key="2">
    <source>
        <dbReference type="Proteomes" id="UP000265120"/>
    </source>
</evidence>
<dbReference type="InParanoid" id="A0A3P8UXP5"/>
<reference evidence="1" key="3">
    <citation type="submission" date="2025-09" db="UniProtKB">
        <authorList>
            <consortium name="Ensembl"/>
        </authorList>
    </citation>
    <scope>IDENTIFICATION</scope>
</reference>
<name>A0A3P8UXP5_CYNSE</name>
<proteinExistence type="predicted"/>